<dbReference type="PANTHER" id="PTHR35119:SF1">
    <property type="entry name" value="PROTEIN POLYCHOME"/>
    <property type="match status" value="1"/>
</dbReference>
<sequence length="238" mass="27193">MAEARDRLSRPEDVAATFARQRRLIRQNQIFVDESERRLGGLHASTREAATRRNVVIGRRRFGTPRTRVLYGSVGRENVVAGGTGRRLWGRASVLPSWYPRTPLRDITHVVRAIECRRAYLRDRESQQSESPLPIRPIHDDPSASSSTTTLEHDPSFLTPMPSVAAKHYAAGKVPRILLDITNQNSKESELLTPQKKLLNSIDKVEKVVMEELRRQKRTPSARKAERDKRLRALMSMR</sequence>
<keyword evidence="3" id="KW-1185">Reference proteome</keyword>
<accession>A0A7N0V2C3</accession>
<feature type="region of interest" description="Disordered" evidence="1">
    <location>
        <begin position="123"/>
        <end position="159"/>
    </location>
</feature>
<evidence type="ECO:0000313" key="3">
    <source>
        <dbReference type="Proteomes" id="UP000594263"/>
    </source>
</evidence>
<protein>
    <recommendedName>
        <fullName evidence="4">Protein POLYCHOME</fullName>
    </recommendedName>
</protein>
<dbReference type="AlphaFoldDB" id="A0A7N0V2C3"/>
<dbReference type="PANTHER" id="PTHR35119">
    <property type="entry name" value="PROTEIN POLYCHOME"/>
    <property type="match status" value="1"/>
</dbReference>
<evidence type="ECO:0000313" key="2">
    <source>
        <dbReference type="EnsemblPlants" id="Kaladp0095s0635.2.v1.1"/>
    </source>
</evidence>
<dbReference type="Gramene" id="Kaladp0095s0635.1.v1.1">
    <property type="protein sequence ID" value="Kaladp0095s0635.1.v1.1"/>
    <property type="gene ID" value="Kaladp0095s0635.v1.1"/>
</dbReference>
<dbReference type="Gramene" id="Kaladp0095s0635.2.v1.1">
    <property type="protein sequence ID" value="Kaladp0095s0635.2.v1.1"/>
    <property type="gene ID" value="Kaladp0095s0635.v1.1"/>
</dbReference>
<proteinExistence type="predicted"/>
<evidence type="ECO:0008006" key="4">
    <source>
        <dbReference type="Google" id="ProtNLM"/>
    </source>
</evidence>
<dbReference type="InterPro" id="IPR034590">
    <property type="entry name" value="POLYCHOME/GIG1"/>
</dbReference>
<organism evidence="2 3">
    <name type="scientific">Kalanchoe fedtschenkoi</name>
    <name type="common">Lavender scallops</name>
    <name type="synonym">South American air plant</name>
    <dbReference type="NCBI Taxonomy" id="63787"/>
    <lineage>
        <taxon>Eukaryota</taxon>
        <taxon>Viridiplantae</taxon>
        <taxon>Streptophyta</taxon>
        <taxon>Embryophyta</taxon>
        <taxon>Tracheophyta</taxon>
        <taxon>Spermatophyta</taxon>
        <taxon>Magnoliopsida</taxon>
        <taxon>eudicotyledons</taxon>
        <taxon>Gunneridae</taxon>
        <taxon>Pentapetalae</taxon>
        <taxon>Saxifragales</taxon>
        <taxon>Crassulaceae</taxon>
        <taxon>Kalanchoe</taxon>
    </lineage>
</organism>
<dbReference type="Proteomes" id="UP000594263">
    <property type="component" value="Unplaced"/>
</dbReference>
<dbReference type="GO" id="GO:0005634">
    <property type="term" value="C:nucleus"/>
    <property type="evidence" value="ECO:0007669"/>
    <property type="project" value="InterPro"/>
</dbReference>
<evidence type="ECO:0000256" key="1">
    <source>
        <dbReference type="SAM" id="MobiDB-lite"/>
    </source>
</evidence>
<dbReference type="GO" id="GO:0051783">
    <property type="term" value="P:regulation of nuclear division"/>
    <property type="evidence" value="ECO:0007669"/>
    <property type="project" value="InterPro"/>
</dbReference>
<name>A0A7N0V2C3_KALFE</name>
<dbReference type="OMA" id="AENDGQH"/>
<dbReference type="EnsemblPlants" id="Kaladp0095s0635.2.v1.1">
    <property type="protein sequence ID" value="Kaladp0095s0635.2.v1.1"/>
    <property type="gene ID" value="Kaladp0095s0635.v1.1"/>
</dbReference>
<dbReference type="EnsemblPlants" id="Kaladp0095s0635.1.v1.1">
    <property type="protein sequence ID" value="Kaladp0095s0635.1.v1.1"/>
    <property type="gene ID" value="Kaladp0095s0635.v1.1"/>
</dbReference>
<reference evidence="2" key="1">
    <citation type="submission" date="2021-01" db="UniProtKB">
        <authorList>
            <consortium name="EnsemblPlants"/>
        </authorList>
    </citation>
    <scope>IDENTIFICATION</scope>
</reference>